<feature type="transmembrane region" description="Helical" evidence="7">
    <location>
        <begin position="293"/>
        <end position="310"/>
    </location>
</feature>
<comment type="similarity">
    <text evidence="2">Belongs to the autoinducer-2 exporter (AI-2E) (TC 2.A.86) family.</text>
</comment>
<name>A0A2S6HFM8_9GAMM</name>
<evidence type="ECO:0000256" key="5">
    <source>
        <dbReference type="ARBA" id="ARBA00023136"/>
    </source>
</evidence>
<dbReference type="EMBL" id="PTIZ01000004">
    <property type="protein sequence ID" value="PPK76288.1"/>
    <property type="molecule type" value="Genomic_DNA"/>
</dbReference>
<keyword evidence="4 7" id="KW-1133">Transmembrane helix</keyword>
<keyword evidence="5 7" id="KW-0472">Membrane</keyword>
<accession>A0A2S6HFM8</accession>
<evidence type="ECO:0000256" key="7">
    <source>
        <dbReference type="SAM" id="Phobius"/>
    </source>
</evidence>
<dbReference type="Proteomes" id="UP000240010">
    <property type="component" value="Unassembled WGS sequence"/>
</dbReference>
<evidence type="ECO:0000256" key="2">
    <source>
        <dbReference type="ARBA" id="ARBA00009773"/>
    </source>
</evidence>
<comment type="caution">
    <text evidence="8">The sequence shown here is derived from an EMBL/GenBank/DDBJ whole genome shotgun (WGS) entry which is preliminary data.</text>
</comment>
<evidence type="ECO:0000313" key="8">
    <source>
        <dbReference type="EMBL" id="PPK76288.1"/>
    </source>
</evidence>
<evidence type="ECO:0000256" key="4">
    <source>
        <dbReference type="ARBA" id="ARBA00022989"/>
    </source>
</evidence>
<keyword evidence="3 7" id="KW-0812">Transmembrane</keyword>
<comment type="subcellular location">
    <subcellularLocation>
        <location evidence="1">Membrane</location>
        <topology evidence="1">Multi-pass membrane protein</topology>
    </subcellularLocation>
</comment>
<feature type="transmembrane region" description="Helical" evidence="7">
    <location>
        <begin position="211"/>
        <end position="231"/>
    </location>
</feature>
<feature type="transmembrane region" description="Helical" evidence="7">
    <location>
        <begin position="269"/>
        <end position="286"/>
    </location>
</feature>
<gene>
    <name evidence="8" type="ORF">B0F87_104381</name>
</gene>
<dbReference type="InterPro" id="IPR002549">
    <property type="entry name" value="AI-2E-like"/>
</dbReference>
<dbReference type="GO" id="GO:0016020">
    <property type="term" value="C:membrane"/>
    <property type="evidence" value="ECO:0007669"/>
    <property type="project" value="UniProtKB-SubCell"/>
</dbReference>
<evidence type="ECO:0000256" key="6">
    <source>
        <dbReference type="SAM" id="MobiDB-lite"/>
    </source>
</evidence>
<feature type="transmembrane region" description="Helical" evidence="7">
    <location>
        <begin position="12"/>
        <end position="37"/>
    </location>
</feature>
<dbReference type="AlphaFoldDB" id="A0A2S6HFM8"/>
<dbReference type="Pfam" id="PF01594">
    <property type="entry name" value="AI-2E_transport"/>
    <property type="match status" value="1"/>
</dbReference>
<protein>
    <submittedName>
        <fullName evidence="8">Putative PurR-regulated permease PerM</fullName>
    </submittedName>
</protein>
<evidence type="ECO:0000256" key="1">
    <source>
        <dbReference type="ARBA" id="ARBA00004141"/>
    </source>
</evidence>
<proteinExistence type="inferred from homology"/>
<feature type="transmembrane region" description="Helical" evidence="7">
    <location>
        <begin position="316"/>
        <end position="335"/>
    </location>
</feature>
<evidence type="ECO:0000256" key="3">
    <source>
        <dbReference type="ARBA" id="ARBA00022692"/>
    </source>
</evidence>
<feature type="transmembrane region" description="Helical" evidence="7">
    <location>
        <begin position="57"/>
        <end position="78"/>
    </location>
</feature>
<feature type="region of interest" description="Disordered" evidence="6">
    <location>
        <begin position="362"/>
        <end position="381"/>
    </location>
</feature>
<dbReference type="PANTHER" id="PTHR21716:SF61">
    <property type="entry name" value="BLR8064 PROTEIN"/>
    <property type="match status" value="1"/>
</dbReference>
<reference evidence="8 9" key="1">
    <citation type="submission" date="2018-02" db="EMBL/GenBank/DDBJ databases">
        <title>Subsurface microbial communities from deep shales in Ohio and West Virginia, USA.</title>
        <authorList>
            <person name="Wrighton K."/>
        </authorList>
    </citation>
    <scope>NUCLEOTIDE SEQUENCE [LARGE SCALE GENOMIC DNA]</scope>
    <source>
        <strain evidence="8 9">OWC-DMM</strain>
    </source>
</reference>
<organism evidence="8 9">
    <name type="scientific">Methylobacter tundripaludum</name>
    <dbReference type="NCBI Taxonomy" id="173365"/>
    <lineage>
        <taxon>Bacteria</taxon>
        <taxon>Pseudomonadati</taxon>
        <taxon>Pseudomonadota</taxon>
        <taxon>Gammaproteobacteria</taxon>
        <taxon>Methylococcales</taxon>
        <taxon>Methylococcaceae</taxon>
        <taxon>Methylobacter</taxon>
    </lineage>
</organism>
<feature type="transmembrane region" description="Helical" evidence="7">
    <location>
        <begin position="153"/>
        <end position="171"/>
    </location>
</feature>
<evidence type="ECO:0000313" key="9">
    <source>
        <dbReference type="Proteomes" id="UP000240010"/>
    </source>
</evidence>
<feature type="transmembrane region" description="Helical" evidence="7">
    <location>
        <begin position="243"/>
        <end position="263"/>
    </location>
</feature>
<sequence length="381" mass="40855">MEVKARLIGGFILLLLGSWVLHSFLALLVWAVVLAITTWPIYQRLLASNEIHGKVTWGALLLTLLIGALILVPLGYGLSRLLDEAQSLGQILTEAQNVGIPPPVWLETIPMIGNWAKDAWMNALGNPVVANESLHWLGTGSAITYTKDFASQLLHRFFGFLLTLLVLFFVYQHGTGLSQYVLATNRKLFGETGVRYAIHATAAVRATVNGLVLVGLGEGLLLGVGYALAGLSHPAMLGALTGVFAMIPFAAKLIFGACSLVLIAEGHMAAGSSLFVFGVVVILLADNYVRPRLIGGAVKLPFIWTLLGIFGGLENFGLLGLFLGPTLMAVLISIWRDWVADMDKPETTAWVEDAENGAAQEVITEAEPIPSASPTEFDDGQ</sequence>
<dbReference type="PANTHER" id="PTHR21716">
    <property type="entry name" value="TRANSMEMBRANE PROTEIN"/>
    <property type="match status" value="1"/>
</dbReference>